<dbReference type="Pfam" id="PF04085">
    <property type="entry name" value="MreC"/>
    <property type="match status" value="1"/>
</dbReference>
<organism evidence="9 10">
    <name type="scientific">Candidatus Fimadaptatus faecigallinarum</name>
    <dbReference type="NCBI Taxonomy" id="2840814"/>
    <lineage>
        <taxon>Bacteria</taxon>
        <taxon>Bacillati</taxon>
        <taxon>Bacillota</taxon>
        <taxon>Clostridia</taxon>
        <taxon>Eubacteriales</taxon>
        <taxon>Candidatus Fimadaptatus</taxon>
    </lineage>
</organism>
<evidence type="ECO:0000313" key="9">
    <source>
        <dbReference type="EMBL" id="HIU46973.1"/>
    </source>
</evidence>
<dbReference type="InterPro" id="IPR042177">
    <property type="entry name" value="Cell/Rod_1"/>
</dbReference>
<keyword evidence="7" id="KW-0812">Transmembrane</keyword>
<accession>A0A9D1S5A7</accession>
<name>A0A9D1S5A7_9FIRM</name>
<dbReference type="InterPro" id="IPR007221">
    <property type="entry name" value="MreC"/>
</dbReference>
<keyword evidence="7" id="KW-0472">Membrane</keyword>
<feature type="coiled-coil region" evidence="5">
    <location>
        <begin position="206"/>
        <end position="250"/>
    </location>
</feature>
<dbReference type="InterPro" id="IPR042175">
    <property type="entry name" value="Cell/Rod_MreC_2"/>
</dbReference>
<dbReference type="Proteomes" id="UP000824123">
    <property type="component" value="Unassembled WGS sequence"/>
</dbReference>
<dbReference type="Gene3D" id="2.40.10.350">
    <property type="entry name" value="Rod shape-determining protein MreC, domain 2"/>
    <property type="match status" value="1"/>
</dbReference>
<dbReference type="PANTHER" id="PTHR34138">
    <property type="entry name" value="CELL SHAPE-DETERMINING PROTEIN MREC"/>
    <property type="match status" value="1"/>
</dbReference>
<reference evidence="9" key="2">
    <citation type="journal article" date="2021" name="PeerJ">
        <title>Extensive microbial diversity within the chicken gut microbiome revealed by metagenomics and culture.</title>
        <authorList>
            <person name="Gilroy R."/>
            <person name="Ravi A."/>
            <person name="Getino M."/>
            <person name="Pursley I."/>
            <person name="Horton D.L."/>
            <person name="Alikhan N.F."/>
            <person name="Baker D."/>
            <person name="Gharbi K."/>
            <person name="Hall N."/>
            <person name="Watson M."/>
            <person name="Adriaenssens E.M."/>
            <person name="Foster-Nyarko E."/>
            <person name="Jarju S."/>
            <person name="Secka A."/>
            <person name="Antonio M."/>
            <person name="Oren A."/>
            <person name="Chaudhuri R.R."/>
            <person name="La Ragione R."/>
            <person name="Hildebrand F."/>
            <person name="Pallen M.J."/>
        </authorList>
    </citation>
    <scope>NUCLEOTIDE SEQUENCE</scope>
    <source>
        <strain evidence="9">ChiSxjej2B14-8506</strain>
    </source>
</reference>
<protein>
    <recommendedName>
        <fullName evidence="2">Cell shape-determining protein MreC</fullName>
    </recommendedName>
    <alternativeName>
        <fullName evidence="4">Cell shape protein MreC</fullName>
    </alternativeName>
</protein>
<feature type="compositionally biased region" description="Acidic residues" evidence="6">
    <location>
        <begin position="97"/>
        <end position="106"/>
    </location>
</feature>
<dbReference type="InterPro" id="IPR055342">
    <property type="entry name" value="MreC_beta-barrel_core"/>
</dbReference>
<evidence type="ECO:0000259" key="8">
    <source>
        <dbReference type="Pfam" id="PF04085"/>
    </source>
</evidence>
<keyword evidence="3" id="KW-0133">Cell shape</keyword>
<feature type="compositionally biased region" description="Basic and acidic residues" evidence="6">
    <location>
        <begin position="17"/>
        <end position="28"/>
    </location>
</feature>
<evidence type="ECO:0000256" key="1">
    <source>
        <dbReference type="ARBA" id="ARBA00009369"/>
    </source>
</evidence>
<evidence type="ECO:0000313" key="10">
    <source>
        <dbReference type="Proteomes" id="UP000824123"/>
    </source>
</evidence>
<sequence length="414" mass="44730">MANKGNDDKLNAGVSGKEADGTGDELKYSARARASKTAPEFRNAEPDEPDLDESYYGEDIDRDFDALPPEDEDTTVVAPPESESEQPEAAEAPSAEAESDAGEAPEPETPPTRVARGDDARRGRRVKRSESKRRSARGERRSRRSAVGALLISASSLALVVILALSITGNSGVVTGTLGSVLAPVQGAVSAVTSTLQKTFNSFSYNKELEQAYNEAMEELATVQVRTARYDEVVAENERLRSLMENYEKYSQYDPIFARVIGKDTGNWFNNFTIDKGSANGVVENMTVMSADGVVGRVVEVGLDYAKVMAIIDGSSGVAALIERNRDNGVVRGMVDDTTGDTLLQMNYLPDINDVRTGDTVLTSGLDGVFIKGLPIGTVTQISRQSSGLMQYVVITPFADFEHIEEVILLKPQQ</sequence>
<feature type="transmembrane region" description="Helical" evidence="7">
    <location>
        <begin position="146"/>
        <end position="167"/>
    </location>
</feature>
<evidence type="ECO:0000256" key="3">
    <source>
        <dbReference type="ARBA" id="ARBA00022960"/>
    </source>
</evidence>
<keyword evidence="5" id="KW-0175">Coiled coil</keyword>
<evidence type="ECO:0000256" key="2">
    <source>
        <dbReference type="ARBA" id="ARBA00013855"/>
    </source>
</evidence>
<dbReference type="Gene3D" id="2.40.10.340">
    <property type="entry name" value="Rod shape-determining protein MreC, domain 1"/>
    <property type="match status" value="1"/>
</dbReference>
<feature type="compositionally biased region" description="Basic and acidic residues" evidence="6">
    <location>
        <begin position="1"/>
        <end position="10"/>
    </location>
</feature>
<evidence type="ECO:0000256" key="7">
    <source>
        <dbReference type="SAM" id="Phobius"/>
    </source>
</evidence>
<evidence type="ECO:0000256" key="5">
    <source>
        <dbReference type="SAM" id="Coils"/>
    </source>
</evidence>
<comment type="caution">
    <text evidence="9">The sequence shown here is derived from an EMBL/GenBank/DDBJ whole genome shotgun (WGS) entry which is preliminary data.</text>
</comment>
<dbReference type="NCBIfam" id="TIGR00219">
    <property type="entry name" value="mreC"/>
    <property type="match status" value="1"/>
</dbReference>
<keyword evidence="7" id="KW-1133">Transmembrane helix</keyword>
<feature type="region of interest" description="Disordered" evidence="6">
    <location>
        <begin position="1"/>
        <end position="141"/>
    </location>
</feature>
<dbReference type="GO" id="GO:0008360">
    <property type="term" value="P:regulation of cell shape"/>
    <property type="evidence" value="ECO:0007669"/>
    <property type="project" value="UniProtKB-KW"/>
</dbReference>
<dbReference type="PANTHER" id="PTHR34138:SF1">
    <property type="entry name" value="CELL SHAPE-DETERMINING PROTEIN MREC"/>
    <property type="match status" value="1"/>
</dbReference>
<comment type="similarity">
    <text evidence="1">Belongs to the MreC family.</text>
</comment>
<evidence type="ECO:0000256" key="4">
    <source>
        <dbReference type="ARBA" id="ARBA00032089"/>
    </source>
</evidence>
<dbReference type="GO" id="GO:0005886">
    <property type="term" value="C:plasma membrane"/>
    <property type="evidence" value="ECO:0007669"/>
    <property type="project" value="TreeGrafter"/>
</dbReference>
<feature type="domain" description="Rod shape-determining protein MreC beta-barrel core" evidence="8">
    <location>
        <begin position="260"/>
        <end position="411"/>
    </location>
</feature>
<feature type="compositionally biased region" description="Acidic residues" evidence="6">
    <location>
        <begin position="46"/>
        <end position="74"/>
    </location>
</feature>
<evidence type="ECO:0000256" key="6">
    <source>
        <dbReference type="SAM" id="MobiDB-lite"/>
    </source>
</evidence>
<dbReference type="EMBL" id="DVNK01000041">
    <property type="protein sequence ID" value="HIU46973.1"/>
    <property type="molecule type" value="Genomic_DNA"/>
</dbReference>
<dbReference type="AlphaFoldDB" id="A0A9D1S5A7"/>
<reference evidence="9" key="1">
    <citation type="submission" date="2020-10" db="EMBL/GenBank/DDBJ databases">
        <authorList>
            <person name="Gilroy R."/>
        </authorList>
    </citation>
    <scope>NUCLEOTIDE SEQUENCE</scope>
    <source>
        <strain evidence="9">ChiSxjej2B14-8506</strain>
    </source>
</reference>
<feature type="compositionally biased region" description="Basic and acidic residues" evidence="6">
    <location>
        <begin position="128"/>
        <end position="139"/>
    </location>
</feature>
<proteinExistence type="inferred from homology"/>
<gene>
    <name evidence="9" type="primary">mreC</name>
    <name evidence="9" type="ORF">IAC59_06910</name>
</gene>